<protein>
    <submittedName>
        <fullName evidence="1">MerR family transcriptional regulator</fullName>
    </submittedName>
</protein>
<dbReference type="PROSITE" id="PS50937">
    <property type="entry name" value="HTH_MERR_2"/>
    <property type="match status" value="1"/>
</dbReference>
<dbReference type="InterPro" id="IPR009061">
    <property type="entry name" value="DNA-bd_dom_put_sf"/>
</dbReference>
<sequence length="157" mass="17999">MIGANVRHLLDNNHLVIGIGELAEMTGVTTRQLRYWESKEFIESIQNEHHAARSFNLVNILKVELIKGYLDEGFTLKKAVEKAQNQMILIANAKKIFNDSFKSVNIFEESHTVISLGNFETQAETIYLIRENKTGKSYYHIQANDERFNLTKALANK</sequence>
<evidence type="ECO:0000313" key="1">
    <source>
        <dbReference type="EMBL" id="QCI86831.1"/>
    </source>
</evidence>
<dbReference type="SUPFAM" id="SSF46955">
    <property type="entry name" value="Putative DNA-binding domain"/>
    <property type="match status" value="1"/>
</dbReference>
<name>A0A4D7CWW1_9ENTE</name>
<dbReference type="SMART" id="SM00422">
    <property type="entry name" value="HTH_MERR"/>
    <property type="match status" value="1"/>
</dbReference>
<accession>A0A4D7CWW1</accession>
<organism evidence="1 2">
    <name type="scientific">Vagococcus zengguangii</name>
    <dbReference type="NCBI Taxonomy" id="2571750"/>
    <lineage>
        <taxon>Bacteria</taxon>
        <taxon>Bacillati</taxon>
        <taxon>Bacillota</taxon>
        <taxon>Bacilli</taxon>
        <taxon>Lactobacillales</taxon>
        <taxon>Enterococcaceae</taxon>
        <taxon>Vagococcus</taxon>
    </lineage>
</organism>
<dbReference type="RefSeq" id="WP_136953653.1">
    <property type="nucleotide sequence ID" value="NZ_CP039712.1"/>
</dbReference>
<reference evidence="1 2" key="1">
    <citation type="submission" date="2019-04" db="EMBL/GenBank/DDBJ databases">
        <title>Vagococcus sp. nov., isolated from faeces of yaks (Bos grunniens).</title>
        <authorList>
            <person name="Ge Y."/>
        </authorList>
    </citation>
    <scope>NUCLEOTIDE SEQUENCE [LARGE SCALE GENOMIC DNA]</scope>
    <source>
        <strain evidence="1 2">MN-17</strain>
    </source>
</reference>
<dbReference type="CDD" id="cd01105">
    <property type="entry name" value="HTH_GlnR-like"/>
    <property type="match status" value="1"/>
</dbReference>
<dbReference type="OrthoDB" id="9806513at2"/>
<dbReference type="KEGG" id="vao:FA707_07575"/>
<dbReference type="Gene3D" id="1.10.1660.10">
    <property type="match status" value="1"/>
</dbReference>
<dbReference type="Proteomes" id="UP000298615">
    <property type="component" value="Chromosome"/>
</dbReference>
<dbReference type="InterPro" id="IPR000551">
    <property type="entry name" value="MerR-type_HTH_dom"/>
</dbReference>
<dbReference type="EMBL" id="CP039712">
    <property type="protein sequence ID" value="QCI86831.1"/>
    <property type="molecule type" value="Genomic_DNA"/>
</dbReference>
<evidence type="ECO:0000313" key="2">
    <source>
        <dbReference type="Proteomes" id="UP000298615"/>
    </source>
</evidence>
<dbReference type="Pfam" id="PF13411">
    <property type="entry name" value="MerR_1"/>
    <property type="match status" value="1"/>
</dbReference>
<dbReference type="GO" id="GO:0006355">
    <property type="term" value="P:regulation of DNA-templated transcription"/>
    <property type="evidence" value="ECO:0007669"/>
    <property type="project" value="InterPro"/>
</dbReference>
<keyword evidence="2" id="KW-1185">Reference proteome</keyword>
<gene>
    <name evidence="1" type="ORF">FA707_07575</name>
</gene>
<dbReference type="AlphaFoldDB" id="A0A4D7CWW1"/>
<dbReference type="GO" id="GO:0003677">
    <property type="term" value="F:DNA binding"/>
    <property type="evidence" value="ECO:0007669"/>
    <property type="project" value="InterPro"/>
</dbReference>
<proteinExistence type="predicted"/>